<dbReference type="Gene3D" id="1.25.40.20">
    <property type="entry name" value="Ankyrin repeat-containing domain"/>
    <property type="match status" value="1"/>
</dbReference>
<dbReference type="Proteomes" id="UP000007646">
    <property type="component" value="Unassembled WGS sequence"/>
</dbReference>
<keyword evidence="1" id="KW-0040">ANK repeat</keyword>
<reference evidence="2" key="3">
    <citation type="submission" date="2025-09" db="UniProtKB">
        <authorList>
            <consortium name="Ensembl"/>
        </authorList>
    </citation>
    <scope>IDENTIFICATION</scope>
    <source>
        <strain evidence="2">Isolate ISIS603380</strain>
    </source>
</reference>
<dbReference type="AlphaFoldDB" id="G3UG02"/>
<name>G3UG02_LOXAF</name>
<reference evidence="2" key="2">
    <citation type="submission" date="2025-08" db="UniProtKB">
        <authorList>
            <consortium name="Ensembl"/>
        </authorList>
    </citation>
    <scope>IDENTIFICATION</scope>
    <source>
        <strain evidence="2">Isolate ISIS603380</strain>
    </source>
</reference>
<evidence type="ECO:0000313" key="3">
    <source>
        <dbReference type="Proteomes" id="UP000007646"/>
    </source>
</evidence>
<dbReference type="STRING" id="9785.ENSLAFP00000026760"/>
<dbReference type="SUPFAM" id="SSF48403">
    <property type="entry name" value="Ankyrin repeat"/>
    <property type="match status" value="1"/>
</dbReference>
<dbReference type="InParanoid" id="G3UG02"/>
<proteinExistence type="predicted"/>
<feature type="repeat" description="ANK" evidence="1">
    <location>
        <begin position="17"/>
        <end position="49"/>
    </location>
</feature>
<dbReference type="Ensembl" id="ENSLAFT00000030367.1">
    <property type="protein sequence ID" value="ENSLAFP00000026760.1"/>
    <property type="gene ID" value="ENSLAFG00000031166.1"/>
</dbReference>
<dbReference type="InterPro" id="IPR002110">
    <property type="entry name" value="Ankyrin_rpt"/>
</dbReference>
<sequence length="70" mass="7713">VFWDETEPFSLILRDIFGEAPLHRAAKAGSLERLSLLVAGDAQIHLCRKNEPTAEDLAGSCGFLECTRLL</sequence>
<evidence type="ECO:0000256" key="1">
    <source>
        <dbReference type="PROSITE-ProRule" id="PRU00023"/>
    </source>
</evidence>
<dbReference type="InterPro" id="IPR036770">
    <property type="entry name" value="Ankyrin_rpt-contain_sf"/>
</dbReference>
<reference evidence="2 3" key="1">
    <citation type="submission" date="2009-06" db="EMBL/GenBank/DDBJ databases">
        <title>The Genome Sequence of Loxodonta africana (African elephant).</title>
        <authorList>
            <person name="Di Palma F."/>
            <person name="Heiman D."/>
            <person name="Young S."/>
            <person name="Johnson J."/>
            <person name="Lander E.S."/>
            <person name="Lindblad-Toh K."/>
        </authorList>
    </citation>
    <scope>NUCLEOTIDE SEQUENCE [LARGE SCALE GENOMIC DNA]</scope>
    <source>
        <strain evidence="2 3">Isolate ISIS603380</strain>
    </source>
</reference>
<accession>G3UG02</accession>
<dbReference type="PROSITE" id="PS50088">
    <property type="entry name" value="ANK_REPEAT"/>
    <property type="match status" value="1"/>
</dbReference>
<organism evidence="2 3">
    <name type="scientific">Loxodonta africana</name>
    <name type="common">African elephant</name>
    <dbReference type="NCBI Taxonomy" id="9785"/>
    <lineage>
        <taxon>Eukaryota</taxon>
        <taxon>Metazoa</taxon>
        <taxon>Chordata</taxon>
        <taxon>Craniata</taxon>
        <taxon>Vertebrata</taxon>
        <taxon>Euteleostomi</taxon>
        <taxon>Mammalia</taxon>
        <taxon>Eutheria</taxon>
        <taxon>Afrotheria</taxon>
        <taxon>Proboscidea</taxon>
        <taxon>Elephantidae</taxon>
        <taxon>Loxodonta</taxon>
    </lineage>
</organism>
<dbReference type="HOGENOM" id="CLU_2764477_0_0_1"/>
<protein>
    <submittedName>
        <fullName evidence="2">Uncharacterized protein</fullName>
    </submittedName>
</protein>
<evidence type="ECO:0000313" key="2">
    <source>
        <dbReference type="Ensembl" id="ENSLAFP00000026760.1"/>
    </source>
</evidence>
<keyword evidence="3" id="KW-1185">Reference proteome</keyword>